<dbReference type="SMART" id="SM00342">
    <property type="entry name" value="HTH_ARAC"/>
    <property type="match status" value="1"/>
</dbReference>
<evidence type="ECO:0000313" key="5">
    <source>
        <dbReference type="EMBL" id="MPN28316.1"/>
    </source>
</evidence>
<sequence length="101" mass="11996">MEKYIRQHQRVIDYASMLKISRIALNKAVQAQYGQTSTLLLKQRLLAELKNELLFTNKTLSELAHEFNFSDPSHLMRFFKRLTGKTMSSYKKEYKENNYTD</sequence>
<dbReference type="Gene3D" id="1.10.10.60">
    <property type="entry name" value="Homeodomain-like"/>
    <property type="match status" value="1"/>
</dbReference>
<evidence type="ECO:0000256" key="2">
    <source>
        <dbReference type="ARBA" id="ARBA00023125"/>
    </source>
</evidence>
<keyword evidence="2" id="KW-0238">DNA-binding</keyword>
<dbReference type="EMBL" id="VSSQ01078562">
    <property type="protein sequence ID" value="MPN28316.1"/>
    <property type="molecule type" value="Genomic_DNA"/>
</dbReference>
<reference evidence="5" key="1">
    <citation type="submission" date="2019-08" db="EMBL/GenBank/DDBJ databases">
        <authorList>
            <person name="Kucharzyk K."/>
            <person name="Murdoch R.W."/>
            <person name="Higgins S."/>
            <person name="Loffler F."/>
        </authorList>
    </citation>
    <scope>NUCLEOTIDE SEQUENCE</scope>
</reference>
<organism evidence="5">
    <name type="scientific">bioreactor metagenome</name>
    <dbReference type="NCBI Taxonomy" id="1076179"/>
    <lineage>
        <taxon>unclassified sequences</taxon>
        <taxon>metagenomes</taxon>
        <taxon>ecological metagenomes</taxon>
    </lineage>
</organism>
<feature type="domain" description="HTH araC/xylS-type" evidence="4">
    <location>
        <begin position="1"/>
        <end position="93"/>
    </location>
</feature>
<dbReference type="AlphaFoldDB" id="A0A645GQ52"/>
<protein>
    <recommendedName>
        <fullName evidence="4">HTH araC/xylS-type domain-containing protein</fullName>
    </recommendedName>
</protein>
<keyword evidence="1" id="KW-0805">Transcription regulation</keyword>
<comment type="caution">
    <text evidence="5">The sequence shown here is derived from an EMBL/GenBank/DDBJ whole genome shotgun (WGS) entry which is preliminary data.</text>
</comment>
<gene>
    <name evidence="5" type="ORF">SDC9_175757</name>
</gene>
<dbReference type="PANTHER" id="PTHR43280">
    <property type="entry name" value="ARAC-FAMILY TRANSCRIPTIONAL REGULATOR"/>
    <property type="match status" value="1"/>
</dbReference>
<dbReference type="GO" id="GO:0003700">
    <property type="term" value="F:DNA-binding transcription factor activity"/>
    <property type="evidence" value="ECO:0007669"/>
    <property type="project" value="InterPro"/>
</dbReference>
<keyword evidence="3" id="KW-0804">Transcription</keyword>
<dbReference type="PROSITE" id="PS01124">
    <property type="entry name" value="HTH_ARAC_FAMILY_2"/>
    <property type="match status" value="1"/>
</dbReference>
<evidence type="ECO:0000259" key="4">
    <source>
        <dbReference type="PROSITE" id="PS01124"/>
    </source>
</evidence>
<evidence type="ECO:0000256" key="1">
    <source>
        <dbReference type="ARBA" id="ARBA00023015"/>
    </source>
</evidence>
<dbReference type="SUPFAM" id="SSF46689">
    <property type="entry name" value="Homeodomain-like"/>
    <property type="match status" value="1"/>
</dbReference>
<proteinExistence type="predicted"/>
<dbReference type="InterPro" id="IPR009057">
    <property type="entry name" value="Homeodomain-like_sf"/>
</dbReference>
<dbReference type="InterPro" id="IPR018060">
    <property type="entry name" value="HTH_AraC"/>
</dbReference>
<dbReference type="PANTHER" id="PTHR43280:SF32">
    <property type="entry name" value="TRANSCRIPTIONAL REGULATORY PROTEIN"/>
    <property type="match status" value="1"/>
</dbReference>
<dbReference type="Pfam" id="PF12833">
    <property type="entry name" value="HTH_18"/>
    <property type="match status" value="1"/>
</dbReference>
<name>A0A645GQ52_9ZZZZ</name>
<accession>A0A645GQ52</accession>
<evidence type="ECO:0000256" key="3">
    <source>
        <dbReference type="ARBA" id="ARBA00023163"/>
    </source>
</evidence>
<dbReference type="GO" id="GO:0043565">
    <property type="term" value="F:sequence-specific DNA binding"/>
    <property type="evidence" value="ECO:0007669"/>
    <property type="project" value="InterPro"/>
</dbReference>